<protein>
    <submittedName>
        <fullName evidence="2">Chemotaxis protein CheW</fullName>
    </submittedName>
</protein>
<feature type="domain" description="CheW-like" evidence="1">
    <location>
        <begin position="27"/>
        <end position="171"/>
    </location>
</feature>
<evidence type="ECO:0000313" key="3">
    <source>
        <dbReference type="Proteomes" id="UP000663903"/>
    </source>
</evidence>
<dbReference type="KEGG" id="otd:J1M35_04620"/>
<dbReference type="GO" id="GO:0006935">
    <property type="term" value="P:chemotaxis"/>
    <property type="evidence" value="ECO:0007669"/>
    <property type="project" value="InterPro"/>
</dbReference>
<dbReference type="RefSeq" id="WP_208010093.1">
    <property type="nucleotide sequence ID" value="NZ_CP071796.1"/>
</dbReference>
<dbReference type="AlphaFoldDB" id="A0A975CIH5"/>
<evidence type="ECO:0000259" key="1">
    <source>
        <dbReference type="PROSITE" id="PS50851"/>
    </source>
</evidence>
<dbReference type="PROSITE" id="PS50851">
    <property type="entry name" value="CHEW"/>
    <property type="match status" value="1"/>
</dbReference>
<evidence type="ECO:0000313" key="2">
    <source>
        <dbReference type="EMBL" id="QTD46194.1"/>
    </source>
</evidence>
<accession>A0A975CIH5</accession>
<proteinExistence type="predicted"/>
<organism evidence="2 3">
    <name type="scientific">Ottowia testudinis</name>
    <dbReference type="NCBI Taxonomy" id="2816950"/>
    <lineage>
        <taxon>Bacteria</taxon>
        <taxon>Pseudomonadati</taxon>
        <taxon>Pseudomonadota</taxon>
        <taxon>Betaproteobacteria</taxon>
        <taxon>Burkholderiales</taxon>
        <taxon>Comamonadaceae</taxon>
        <taxon>Ottowia</taxon>
    </lineage>
</organism>
<sequence>MANKQALREFQSRLAERLQSARTSGVAASWLAVEAGNSRLLFPLSHAGEIFSWTDVQRVPYVQPWFMGVANLRGGLFAVVDLASFVQDAAAKPRSENDLAQCRLVALNPVLEANCALLVDRLLGLRTTDAFTSSVPPDASAPAYFGHAYTDLEGRRWQELNLQILSQHQAFLGVGV</sequence>
<keyword evidence="3" id="KW-1185">Reference proteome</keyword>
<name>A0A975CIH5_9BURK</name>
<dbReference type="InterPro" id="IPR036061">
    <property type="entry name" value="CheW-like_dom_sf"/>
</dbReference>
<dbReference type="InterPro" id="IPR002545">
    <property type="entry name" value="CheW-lke_dom"/>
</dbReference>
<dbReference type="SUPFAM" id="SSF50341">
    <property type="entry name" value="CheW-like"/>
    <property type="match status" value="1"/>
</dbReference>
<dbReference type="GO" id="GO:0007165">
    <property type="term" value="P:signal transduction"/>
    <property type="evidence" value="ECO:0007669"/>
    <property type="project" value="InterPro"/>
</dbReference>
<gene>
    <name evidence="2" type="ORF">J1M35_04620</name>
</gene>
<dbReference type="SMART" id="SM00260">
    <property type="entry name" value="CheW"/>
    <property type="match status" value="1"/>
</dbReference>
<dbReference type="EMBL" id="CP071796">
    <property type="protein sequence ID" value="QTD46194.1"/>
    <property type="molecule type" value="Genomic_DNA"/>
</dbReference>
<reference evidence="2" key="1">
    <citation type="submission" date="2021-03" db="EMBL/GenBank/DDBJ databases">
        <title>Ottowia sp. 27C isolated from the cloaca of a Giant Asian pond turtle (Heosemys grandis).</title>
        <authorList>
            <person name="Spergser J."/>
            <person name="Busse H.-J."/>
        </authorList>
    </citation>
    <scope>NUCLEOTIDE SEQUENCE</scope>
    <source>
        <strain evidence="2">27C</strain>
    </source>
</reference>
<dbReference type="Proteomes" id="UP000663903">
    <property type="component" value="Chromosome"/>
</dbReference>
<dbReference type="Gene3D" id="2.40.50.180">
    <property type="entry name" value="CheA-289, Domain 4"/>
    <property type="match status" value="1"/>
</dbReference>
<dbReference type="Pfam" id="PF01584">
    <property type="entry name" value="CheW"/>
    <property type="match status" value="1"/>
</dbReference>